<evidence type="ECO:0000313" key="3">
    <source>
        <dbReference type="Proteomes" id="UP000245942"/>
    </source>
</evidence>
<dbReference type="RefSeq" id="XP_025348322.1">
    <property type="nucleotide sequence ID" value="XM_025494279.1"/>
</dbReference>
<dbReference type="EMBL" id="KZ819326">
    <property type="protein sequence ID" value="PWN21162.1"/>
    <property type="molecule type" value="Genomic_DNA"/>
</dbReference>
<dbReference type="AlphaFoldDB" id="A0A316U7J8"/>
<feature type="compositionally biased region" description="Basic residues" evidence="1">
    <location>
        <begin position="153"/>
        <end position="168"/>
    </location>
</feature>
<feature type="region of interest" description="Disordered" evidence="1">
    <location>
        <begin position="1"/>
        <end position="44"/>
    </location>
</feature>
<reference evidence="2 3" key="1">
    <citation type="journal article" date="2018" name="Mol. Biol. Evol.">
        <title>Broad Genomic Sampling Reveals a Smut Pathogenic Ancestry of the Fungal Clade Ustilaginomycotina.</title>
        <authorList>
            <person name="Kijpornyongpan T."/>
            <person name="Mondo S.J."/>
            <person name="Barry K."/>
            <person name="Sandor L."/>
            <person name="Lee J."/>
            <person name="Lipzen A."/>
            <person name="Pangilinan J."/>
            <person name="LaButti K."/>
            <person name="Hainaut M."/>
            <person name="Henrissat B."/>
            <person name="Grigoriev I.V."/>
            <person name="Spatafora J.W."/>
            <person name="Aime M.C."/>
        </authorList>
    </citation>
    <scope>NUCLEOTIDE SEQUENCE [LARGE SCALE GENOMIC DNA]</scope>
    <source>
        <strain evidence="2 3">MCA 4718</strain>
    </source>
</reference>
<feature type="region of interest" description="Disordered" evidence="1">
    <location>
        <begin position="77"/>
        <end position="168"/>
    </location>
</feature>
<dbReference type="GeneID" id="37016013"/>
<protein>
    <submittedName>
        <fullName evidence="2">Uncharacterized protein</fullName>
    </submittedName>
</protein>
<proteinExistence type="predicted"/>
<feature type="compositionally biased region" description="Basic and acidic residues" evidence="1">
    <location>
        <begin position="103"/>
        <end position="119"/>
    </location>
</feature>
<keyword evidence="3" id="KW-1185">Reference proteome</keyword>
<gene>
    <name evidence="2" type="ORF">BCV69DRAFT_298939</name>
</gene>
<accession>A0A316U7J8</accession>
<feature type="compositionally biased region" description="Polar residues" evidence="1">
    <location>
        <begin position="1"/>
        <end position="11"/>
    </location>
</feature>
<evidence type="ECO:0000313" key="2">
    <source>
        <dbReference type="EMBL" id="PWN21162.1"/>
    </source>
</evidence>
<feature type="compositionally biased region" description="Low complexity" evidence="1">
    <location>
        <begin position="33"/>
        <end position="44"/>
    </location>
</feature>
<dbReference type="Proteomes" id="UP000245942">
    <property type="component" value="Unassembled WGS sequence"/>
</dbReference>
<evidence type="ECO:0000256" key="1">
    <source>
        <dbReference type="SAM" id="MobiDB-lite"/>
    </source>
</evidence>
<sequence>MSDSARSSVPDNTLPAGEEDNETRGHNAPSPGESLAAELEELALQAPLQDPRSISAVANLENRVAAMALRRAIAVTESQAEEGNQEVAEARPAEEGDVGGEAGGERADQAGDGRDERVGSKKGRGRSGGERAESSRSGRRKGVANAELGRMARFAHLRRKKKKIKKEK</sequence>
<feature type="compositionally biased region" description="Basic and acidic residues" evidence="1">
    <location>
        <begin position="127"/>
        <end position="136"/>
    </location>
</feature>
<organism evidence="2 3">
    <name type="scientific">Pseudomicrostroma glucosiphilum</name>
    <dbReference type="NCBI Taxonomy" id="1684307"/>
    <lineage>
        <taxon>Eukaryota</taxon>
        <taxon>Fungi</taxon>
        <taxon>Dikarya</taxon>
        <taxon>Basidiomycota</taxon>
        <taxon>Ustilaginomycotina</taxon>
        <taxon>Exobasidiomycetes</taxon>
        <taxon>Microstromatales</taxon>
        <taxon>Microstromatales incertae sedis</taxon>
        <taxon>Pseudomicrostroma</taxon>
    </lineage>
</organism>
<name>A0A316U7J8_9BASI</name>